<dbReference type="Pfam" id="PF01609">
    <property type="entry name" value="DDE_Tnp_1"/>
    <property type="match status" value="1"/>
</dbReference>
<evidence type="ECO:0000259" key="1">
    <source>
        <dbReference type="Pfam" id="PF01609"/>
    </source>
</evidence>
<evidence type="ECO:0000313" key="3">
    <source>
        <dbReference type="Proteomes" id="UP001431784"/>
    </source>
</evidence>
<gene>
    <name evidence="2" type="ORF">PUT78_20270</name>
</gene>
<dbReference type="PANTHER" id="PTHR33408">
    <property type="entry name" value="TRANSPOSASE"/>
    <property type="match status" value="1"/>
</dbReference>
<dbReference type="EMBL" id="JAQZSM010000033">
    <property type="protein sequence ID" value="MDD7973408.1"/>
    <property type="molecule type" value="Genomic_DNA"/>
</dbReference>
<proteinExistence type="predicted"/>
<accession>A0ABT5TE50</accession>
<reference evidence="2" key="1">
    <citation type="submission" date="2023-02" db="EMBL/GenBank/DDBJ databases">
        <title>Description of Roseinatronobacter alkalisoli sp. nov., an alkaliphilic bacerium isolated from soda soil.</title>
        <authorList>
            <person name="Wei W."/>
        </authorList>
    </citation>
    <scope>NUCLEOTIDE SEQUENCE</scope>
    <source>
        <strain evidence="2">HJB301</strain>
    </source>
</reference>
<protein>
    <submittedName>
        <fullName evidence="2">Transposase</fullName>
    </submittedName>
</protein>
<name>A0ABT5TE50_9RHOB</name>
<sequence length="208" mass="23251">MDPAARRTGADGGAAYCAYSTNYLVDLDNAVIVDIEPTAPIRPAEARAARDMIDRVKARFGIKPGKLVGDIVYGSAEMLGWLVEDRKIAPHIPVWDKSKRTDGTFSREEFAYDATADRYTCLAGNTLETSRRKFSKPRPTNVSKTDAYMTSFRQKRKVEMLFAHLKRYIGLRMIRLRGPKGATEQFQLAATAQNLRKLAKLVPQPDPA</sequence>
<feature type="domain" description="Transposase IS4-like" evidence="1">
    <location>
        <begin position="7"/>
        <end position="195"/>
    </location>
</feature>
<organism evidence="2 3">
    <name type="scientific">Roseinatronobacter alkalisoli</name>
    <dbReference type="NCBI Taxonomy" id="3028235"/>
    <lineage>
        <taxon>Bacteria</taxon>
        <taxon>Pseudomonadati</taxon>
        <taxon>Pseudomonadota</taxon>
        <taxon>Alphaproteobacteria</taxon>
        <taxon>Rhodobacterales</taxon>
        <taxon>Paracoccaceae</taxon>
        <taxon>Roseinatronobacter</taxon>
    </lineage>
</organism>
<dbReference type="Proteomes" id="UP001431784">
    <property type="component" value="Unassembled WGS sequence"/>
</dbReference>
<dbReference type="InterPro" id="IPR002559">
    <property type="entry name" value="Transposase_11"/>
</dbReference>
<keyword evidence="3" id="KW-1185">Reference proteome</keyword>
<comment type="caution">
    <text evidence="2">The sequence shown here is derived from an EMBL/GenBank/DDBJ whole genome shotgun (WGS) entry which is preliminary data.</text>
</comment>
<evidence type="ECO:0000313" key="2">
    <source>
        <dbReference type="EMBL" id="MDD7973408.1"/>
    </source>
</evidence>
<dbReference type="PANTHER" id="PTHR33408:SF2">
    <property type="entry name" value="TRANSPOSASE DDE DOMAIN-CONTAINING PROTEIN"/>
    <property type="match status" value="1"/>
</dbReference>
<dbReference type="RefSeq" id="WP_274354075.1">
    <property type="nucleotide sequence ID" value="NZ_JAQZSM010000033.1"/>
</dbReference>